<dbReference type="Proteomes" id="UP000663877">
    <property type="component" value="Unassembled WGS sequence"/>
</dbReference>
<dbReference type="EMBL" id="CAJNOI010000113">
    <property type="protein sequence ID" value="CAF1079556.1"/>
    <property type="molecule type" value="Genomic_DNA"/>
</dbReference>
<gene>
    <name evidence="2" type="ORF">BJG266_LOCUS20167</name>
    <name evidence="3" type="ORF">BJG266_LOCUS20181</name>
    <name evidence="4" type="ORF">QVE165_LOCUS32151</name>
    <name evidence="5" type="ORF">QVE165_LOCUS32165</name>
</gene>
<protein>
    <recommendedName>
        <fullName evidence="1">ABM domain-containing protein</fullName>
    </recommendedName>
</protein>
<dbReference type="Gene3D" id="3.30.70.100">
    <property type="match status" value="1"/>
</dbReference>
<dbReference type="Proteomes" id="UP000663832">
    <property type="component" value="Unassembled WGS sequence"/>
</dbReference>
<evidence type="ECO:0000259" key="1">
    <source>
        <dbReference type="Pfam" id="PF03992"/>
    </source>
</evidence>
<dbReference type="SUPFAM" id="SSF54909">
    <property type="entry name" value="Dimeric alpha+beta barrel"/>
    <property type="match status" value="1"/>
</dbReference>
<proteinExistence type="predicted"/>
<dbReference type="InterPro" id="IPR007138">
    <property type="entry name" value="ABM_dom"/>
</dbReference>
<dbReference type="InterPro" id="IPR011008">
    <property type="entry name" value="Dimeric_a/b-barrel"/>
</dbReference>
<sequence>MAFLLHVEFDASSESTATNMLERLAGMANIVHRDHPGVYTYIFRHSNEAKTKLIFTEIYANEQVFLEHSGDPEFTKLYQQAFNATSGKSRKELCIRNDINIPLSSITANILDNYLHVTYIPLQEGFFYRNLTDKGNEQVLIVCTGCDKNVYEQLNVLVSCATCVTFEESNGSRQLIAVVVQISHEQKSITDNKPSIDTVELVCSQQETIDKFKDMINKYFQVQSLHIQTNFSGYIHHESLQSN</sequence>
<organism evidence="2 7">
    <name type="scientific">Adineta steineri</name>
    <dbReference type="NCBI Taxonomy" id="433720"/>
    <lineage>
        <taxon>Eukaryota</taxon>
        <taxon>Metazoa</taxon>
        <taxon>Spiralia</taxon>
        <taxon>Gnathifera</taxon>
        <taxon>Rotifera</taxon>
        <taxon>Eurotatoria</taxon>
        <taxon>Bdelloidea</taxon>
        <taxon>Adinetida</taxon>
        <taxon>Adinetidae</taxon>
        <taxon>Adineta</taxon>
    </lineage>
</organism>
<name>A0A814MI68_9BILA</name>
<feature type="domain" description="ABM" evidence="1">
    <location>
        <begin position="6"/>
        <end position="77"/>
    </location>
</feature>
<dbReference type="Pfam" id="PF03992">
    <property type="entry name" value="ABM"/>
    <property type="match status" value="1"/>
</dbReference>
<reference evidence="2" key="1">
    <citation type="submission" date="2021-02" db="EMBL/GenBank/DDBJ databases">
        <authorList>
            <person name="Nowell W R."/>
        </authorList>
    </citation>
    <scope>NUCLEOTIDE SEQUENCE</scope>
</reference>
<dbReference type="EMBL" id="CAJNOI010000113">
    <property type="protein sequence ID" value="CAF1079312.1"/>
    <property type="molecule type" value="Genomic_DNA"/>
</dbReference>
<evidence type="ECO:0000313" key="4">
    <source>
        <dbReference type="EMBL" id="CAF1317561.1"/>
    </source>
</evidence>
<evidence type="ECO:0000313" key="2">
    <source>
        <dbReference type="EMBL" id="CAF1079312.1"/>
    </source>
</evidence>
<keyword evidence="6" id="KW-1185">Reference proteome</keyword>
<evidence type="ECO:0000313" key="5">
    <source>
        <dbReference type="EMBL" id="CAF1317810.1"/>
    </source>
</evidence>
<dbReference type="EMBL" id="CAJNOM010000282">
    <property type="protein sequence ID" value="CAF1317561.1"/>
    <property type="molecule type" value="Genomic_DNA"/>
</dbReference>
<accession>A0A814MI68</accession>
<dbReference type="EMBL" id="CAJNOM010000282">
    <property type="protein sequence ID" value="CAF1317810.1"/>
    <property type="molecule type" value="Genomic_DNA"/>
</dbReference>
<evidence type="ECO:0000313" key="6">
    <source>
        <dbReference type="Proteomes" id="UP000663832"/>
    </source>
</evidence>
<evidence type="ECO:0000313" key="3">
    <source>
        <dbReference type="EMBL" id="CAF1079556.1"/>
    </source>
</evidence>
<evidence type="ECO:0000313" key="7">
    <source>
        <dbReference type="Proteomes" id="UP000663877"/>
    </source>
</evidence>
<dbReference type="OrthoDB" id="9978445at2759"/>
<comment type="caution">
    <text evidence="2">The sequence shown here is derived from an EMBL/GenBank/DDBJ whole genome shotgun (WGS) entry which is preliminary data.</text>
</comment>
<dbReference type="AlphaFoldDB" id="A0A814MI68"/>